<keyword evidence="2" id="KW-1185">Reference proteome</keyword>
<sequence length="51" mass="5996">MMSEVHPETAEALEDRDLHKLSYVDGECIRTQIFEKIKELVKSESRRVYGK</sequence>
<accession>A0A0B8T464</accession>
<dbReference type="EMBL" id="JJMU01000001">
    <property type="protein sequence ID" value="KGE16216.1"/>
    <property type="molecule type" value="Genomic_DNA"/>
</dbReference>
<evidence type="ECO:0000313" key="1">
    <source>
        <dbReference type="EMBL" id="KGE16216.1"/>
    </source>
</evidence>
<name>A0A0B8T464_9SPHI</name>
<dbReference type="Proteomes" id="UP000031802">
    <property type="component" value="Unassembled WGS sequence"/>
</dbReference>
<comment type="caution">
    <text evidence="1">The sequence shown here is derived from an EMBL/GenBank/DDBJ whole genome shotgun (WGS) entry which is preliminary data.</text>
</comment>
<reference evidence="2" key="1">
    <citation type="submission" date="2014-04" db="EMBL/GenBank/DDBJ databases">
        <title>Whole-Genome optical mapping and complete genome sequence of Sphingobacterium deserti sp. nov., a new spaces isolated from desert in the west of China.</title>
        <authorList>
            <person name="Teng C."/>
            <person name="Zhou Z."/>
            <person name="Li X."/>
            <person name="Chen M."/>
            <person name="Lin M."/>
            <person name="Wang L."/>
            <person name="Su S."/>
            <person name="Zhang C."/>
            <person name="Zhang W."/>
        </authorList>
    </citation>
    <scope>NUCLEOTIDE SEQUENCE [LARGE SCALE GENOMIC DNA]</scope>
    <source>
        <strain evidence="2">ACCC05744</strain>
    </source>
</reference>
<dbReference type="STRING" id="1229276.DI53_0049"/>
<evidence type="ECO:0000313" key="2">
    <source>
        <dbReference type="Proteomes" id="UP000031802"/>
    </source>
</evidence>
<dbReference type="PATRIC" id="fig|1229276.3.peg.53"/>
<gene>
    <name evidence="1" type="ORF">DI53_0049</name>
</gene>
<dbReference type="AlphaFoldDB" id="A0A0B8T464"/>
<dbReference type="OrthoDB" id="394882at2"/>
<proteinExistence type="predicted"/>
<dbReference type="RefSeq" id="WP_157836737.1">
    <property type="nucleotide sequence ID" value="NZ_JJMU01000001.1"/>
</dbReference>
<protein>
    <submittedName>
        <fullName evidence="1">Uncharacterized protein</fullName>
    </submittedName>
</protein>
<reference evidence="1 2" key="2">
    <citation type="journal article" date="2015" name="PLoS ONE">
        <title>Whole-Genome Optical Mapping and Finished Genome Sequence of Sphingobacterium deserti sp. nov., a New Species Isolated from the Western Desert of China.</title>
        <authorList>
            <person name="Teng C."/>
            <person name="Zhou Z."/>
            <person name="Molnar I."/>
            <person name="Li X."/>
            <person name="Tang R."/>
            <person name="Chen M."/>
            <person name="Wang L."/>
            <person name="Su S."/>
            <person name="Zhang W."/>
            <person name="Lin M."/>
        </authorList>
    </citation>
    <scope>NUCLEOTIDE SEQUENCE [LARGE SCALE GENOMIC DNA]</scope>
    <source>
        <strain evidence="2">ACCC05744</strain>
    </source>
</reference>
<organism evidence="1 2">
    <name type="scientific">Sphingobacterium deserti</name>
    <dbReference type="NCBI Taxonomy" id="1229276"/>
    <lineage>
        <taxon>Bacteria</taxon>
        <taxon>Pseudomonadati</taxon>
        <taxon>Bacteroidota</taxon>
        <taxon>Sphingobacteriia</taxon>
        <taxon>Sphingobacteriales</taxon>
        <taxon>Sphingobacteriaceae</taxon>
        <taxon>Sphingobacterium</taxon>
    </lineage>
</organism>